<accession>A0ABW4MKJ0</accession>
<dbReference type="InterPro" id="IPR050662">
    <property type="entry name" value="Sec-metab_biosynth-thioest"/>
</dbReference>
<comment type="caution">
    <text evidence="2">The sequence shown here is derived from an EMBL/GenBank/DDBJ whole genome shotgun (WGS) entry which is preliminary data.</text>
</comment>
<dbReference type="SUPFAM" id="SSF56281">
    <property type="entry name" value="Metallo-hydrolase/oxidoreductase"/>
    <property type="match status" value="1"/>
</dbReference>
<organism evidence="2 3">
    <name type="scientific">Fredinandcohnia salidurans</name>
    <dbReference type="NCBI Taxonomy" id="2595041"/>
    <lineage>
        <taxon>Bacteria</taxon>
        <taxon>Bacillati</taxon>
        <taxon>Bacillota</taxon>
        <taxon>Bacilli</taxon>
        <taxon>Bacillales</taxon>
        <taxon>Bacillaceae</taxon>
        <taxon>Fredinandcohnia</taxon>
    </lineage>
</organism>
<proteinExistence type="predicted"/>
<protein>
    <submittedName>
        <fullName evidence="2">MBL fold metallo-hydrolase</fullName>
    </submittedName>
</protein>
<dbReference type="EMBL" id="JBHUEK010000010">
    <property type="protein sequence ID" value="MFD1778514.1"/>
    <property type="molecule type" value="Genomic_DNA"/>
</dbReference>
<dbReference type="PANTHER" id="PTHR23131">
    <property type="entry name" value="ENDORIBONUCLEASE LACTB2"/>
    <property type="match status" value="1"/>
</dbReference>
<feature type="domain" description="Metallo-beta-lactamase" evidence="1">
    <location>
        <begin position="20"/>
        <end position="191"/>
    </location>
</feature>
<name>A0ABW4MKJ0_9BACI</name>
<evidence type="ECO:0000259" key="1">
    <source>
        <dbReference type="SMART" id="SM00849"/>
    </source>
</evidence>
<dbReference type="Pfam" id="PF00753">
    <property type="entry name" value="Lactamase_B"/>
    <property type="match status" value="1"/>
</dbReference>
<dbReference type="Proteomes" id="UP001597227">
    <property type="component" value="Unassembled WGS sequence"/>
</dbReference>
<dbReference type="InterPro" id="IPR036866">
    <property type="entry name" value="RibonucZ/Hydroxyglut_hydro"/>
</dbReference>
<sequence length="267" mass="30569">MVEVYDRENVTCVELEVPNMPNLFLFVTDGMLVDTGAKSYETQIIPFIKEASFDVVALTHSHEDHTGTAPWIQENLNIPIYISPLGIDICSQFAPYPKYRHEIWGKREPFKPLPISDTIQSRKKEWKVLQTPGHAEDHIALLNKETGTLFTGDLFVAPKTKVIMRSESIPQIMASIRKVLTHDFGPMFCCHAGYIPDGKRKMQQKVDYLENLCGEVTYLYENGLDLVEIDQKIFRRKYPITFVSEGEWDSLHIITSIINGHKHFPSS</sequence>
<dbReference type="Gene3D" id="3.60.15.10">
    <property type="entry name" value="Ribonuclease Z/Hydroxyacylglutathione hydrolase-like"/>
    <property type="match status" value="1"/>
</dbReference>
<keyword evidence="3" id="KW-1185">Reference proteome</keyword>
<evidence type="ECO:0000313" key="2">
    <source>
        <dbReference type="EMBL" id="MFD1778514.1"/>
    </source>
</evidence>
<gene>
    <name evidence="2" type="ORF">ACFSFW_07520</name>
</gene>
<dbReference type="RefSeq" id="WP_388036760.1">
    <property type="nucleotide sequence ID" value="NZ_JBHUEK010000010.1"/>
</dbReference>
<reference evidence="3" key="1">
    <citation type="journal article" date="2019" name="Int. J. Syst. Evol. Microbiol.">
        <title>The Global Catalogue of Microorganisms (GCM) 10K type strain sequencing project: providing services to taxonomists for standard genome sequencing and annotation.</title>
        <authorList>
            <consortium name="The Broad Institute Genomics Platform"/>
            <consortium name="The Broad Institute Genome Sequencing Center for Infectious Disease"/>
            <person name="Wu L."/>
            <person name="Ma J."/>
        </authorList>
    </citation>
    <scope>NUCLEOTIDE SEQUENCE [LARGE SCALE GENOMIC DNA]</scope>
    <source>
        <strain evidence="3">CCUG 15531</strain>
    </source>
</reference>
<dbReference type="InterPro" id="IPR001279">
    <property type="entry name" value="Metallo-B-lactamas"/>
</dbReference>
<dbReference type="SMART" id="SM00849">
    <property type="entry name" value="Lactamase_B"/>
    <property type="match status" value="1"/>
</dbReference>
<evidence type="ECO:0000313" key="3">
    <source>
        <dbReference type="Proteomes" id="UP001597227"/>
    </source>
</evidence>